<protein>
    <recommendedName>
        <fullName evidence="9">Homeobox domain-containing protein</fullName>
    </recommendedName>
</protein>
<evidence type="ECO:0000256" key="5">
    <source>
        <dbReference type="ARBA" id="ARBA00023242"/>
    </source>
</evidence>
<feature type="domain" description="Homeobox" evidence="9">
    <location>
        <begin position="131"/>
        <end position="191"/>
    </location>
</feature>
<dbReference type="CDD" id="cd00086">
    <property type="entry name" value="homeodomain"/>
    <property type="match status" value="1"/>
</dbReference>
<evidence type="ECO:0000256" key="8">
    <source>
        <dbReference type="SAM" id="MobiDB-lite"/>
    </source>
</evidence>
<dbReference type="STRING" id="69004.A0A182QCH2"/>
<name>A0A182QCH2_9DIPT</name>
<dbReference type="Gene3D" id="1.10.10.60">
    <property type="entry name" value="Homeodomain-like"/>
    <property type="match status" value="1"/>
</dbReference>
<feature type="region of interest" description="Disordered" evidence="8">
    <location>
        <begin position="30"/>
        <end position="90"/>
    </location>
</feature>
<evidence type="ECO:0000256" key="3">
    <source>
        <dbReference type="ARBA" id="ARBA00023125"/>
    </source>
</evidence>
<dbReference type="Proteomes" id="UP000075886">
    <property type="component" value="Unassembled WGS sequence"/>
</dbReference>
<keyword evidence="3 6" id="KW-0238">DNA-binding</keyword>
<evidence type="ECO:0000313" key="11">
    <source>
        <dbReference type="Proteomes" id="UP000075886"/>
    </source>
</evidence>
<organism evidence="10 11">
    <name type="scientific">Anopheles farauti</name>
    <dbReference type="NCBI Taxonomy" id="69004"/>
    <lineage>
        <taxon>Eukaryota</taxon>
        <taxon>Metazoa</taxon>
        <taxon>Ecdysozoa</taxon>
        <taxon>Arthropoda</taxon>
        <taxon>Hexapoda</taxon>
        <taxon>Insecta</taxon>
        <taxon>Pterygota</taxon>
        <taxon>Neoptera</taxon>
        <taxon>Endopterygota</taxon>
        <taxon>Diptera</taxon>
        <taxon>Nematocera</taxon>
        <taxon>Culicoidea</taxon>
        <taxon>Culicidae</taxon>
        <taxon>Anophelinae</taxon>
        <taxon>Anopheles</taxon>
    </lineage>
</organism>
<evidence type="ECO:0000256" key="4">
    <source>
        <dbReference type="ARBA" id="ARBA00023155"/>
    </source>
</evidence>
<dbReference type="InterPro" id="IPR001356">
    <property type="entry name" value="HD"/>
</dbReference>
<dbReference type="GO" id="GO:0000981">
    <property type="term" value="F:DNA-binding transcription factor activity, RNA polymerase II-specific"/>
    <property type="evidence" value="ECO:0007669"/>
    <property type="project" value="InterPro"/>
</dbReference>
<evidence type="ECO:0000256" key="2">
    <source>
        <dbReference type="ARBA" id="ARBA00022473"/>
    </source>
</evidence>
<dbReference type="PROSITE" id="PS50071">
    <property type="entry name" value="HOMEOBOX_2"/>
    <property type="match status" value="1"/>
</dbReference>
<dbReference type="InterPro" id="IPR050394">
    <property type="entry name" value="Homeobox_NK-like"/>
</dbReference>
<dbReference type="InterPro" id="IPR009057">
    <property type="entry name" value="Homeodomain-like_sf"/>
</dbReference>
<reference evidence="11" key="1">
    <citation type="submission" date="2014-01" db="EMBL/GenBank/DDBJ databases">
        <title>The Genome Sequence of Anopheles farauti FAR1 (V2).</title>
        <authorList>
            <consortium name="The Broad Institute Genomics Platform"/>
            <person name="Neafsey D.E."/>
            <person name="Besansky N."/>
            <person name="Howell P."/>
            <person name="Walton C."/>
            <person name="Young S.K."/>
            <person name="Zeng Q."/>
            <person name="Gargeya S."/>
            <person name="Fitzgerald M."/>
            <person name="Haas B."/>
            <person name="Abouelleil A."/>
            <person name="Allen A.W."/>
            <person name="Alvarado L."/>
            <person name="Arachchi H.M."/>
            <person name="Berlin A.M."/>
            <person name="Chapman S.B."/>
            <person name="Gainer-Dewar J."/>
            <person name="Goldberg J."/>
            <person name="Griggs A."/>
            <person name="Gujja S."/>
            <person name="Hansen M."/>
            <person name="Howarth C."/>
            <person name="Imamovic A."/>
            <person name="Ireland A."/>
            <person name="Larimer J."/>
            <person name="McCowan C."/>
            <person name="Murphy C."/>
            <person name="Pearson M."/>
            <person name="Poon T.W."/>
            <person name="Priest M."/>
            <person name="Roberts A."/>
            <person name="Saif S."/>
            <person name="Shea T."/>
            <person name="Sisk P."/>
            <person name="Sykes S."/>
            <person name="Wortman J."/>
            <person name="Nusbaum C."/>
            <person name="Birren B."/>
        </authorList>
    </citation>
    <scope>NUCLEOTIDE SEQUENCE [LARGE SCALE GENOMIC DNA]</scope>
    <source>
        <strain evidence="11">FAR1</strain>
    </source>
</reference>
<evidence type="ECO:0000256" key="7">
    <source>
        <dbReference type="RuleBase" id="RU000682"/>
    </source>
</evidence>
<sequence length="254" mass="27657">MAASSCKSVAPLRQSDFSIEHILTRAGERYSKRRKLSSEASSCRSCCTSSPGSEHSDGAEGEDRLRDETGAEADEELEEEIDVGQTGRPDAGFMPAVPGCGGMPTFDWLYYTRYHPPKLPRPQKTGPVKRTPGRLPRVPFTPAQLSALEDAYKVSTYLSSEEANQLAYSLELTNTRVKIWFQNRRARDRREKREAALAVGGGNSMALPPLYGAATAASTRHTGATANNSHPSSPSSVEACGSRRSRSPNADRSY</sequence>
<feature type="DNA-binding region" description="Homeobox" evidence="6">
    <location>
        <begin position="133"/>
        <end position="192"/>
    </location>
</feature>
<feature type="compositionally biased region" description="Polar residues" evidence="8">
    <location>
        <begin position="38"/>
        <end position="53"/>
    </location>
</feature>
<dbReference type="SMART" id="SM00389">
    <property type="entry name" value="HOX"/>
    <property type="match status" value="1"/>
</dbReference>
<feature type="compositionally biased region" description="Polar residues" evidence="8">
    <location>
        <begin position="216"/>
        <end position="236"/>
    </location>
</feature>
<dbReference type="EMBL" id="AXCN02000306">
    <property type="status" value="NOT_ANNOTATED_CDS"/>
    <property type="molecule type" value="Genomic_DNA"/>
</dbReference>
<keyword evidence="2" id="KW-0217">Developmental protein</keyword>
<dbReference type="PROSITE" id="PS00027">
    <property type="entry name" value="HOMEOBOX_1"/>
    <property type="match status" value="1"/>
</dbReference>
<keyword evidence="4 6" id="KW-0371">Homeobox</keyword>
<dbReference type="PANTHER" id="PTHR24340">
    <property type="entry name" value="HOMEOBOX PROTEIN NKX"/>
    <property type="match status" value="1"/>
</dbReference>
<dbReference type="PANTHER" id="PTHR24340:SF41">
    <property type="entry name" value="MUSCLE-SPECIFIC HOMEOBOX PROTEIN TINMAN-RELATED"/>
    <property type="match status" value="1"/>
</dbReference>
<feature type="compositionally biased region" description="Acidic residues" evidence="8">
    <location>
        <begin position="70"/>
        <end position="82"/>
    </location>
</feature>
<keyword evidence="5 6" id="KW-0539">Nucleus</keyword>
<dbReference type="AlphaFoldDB" id="A0A182QCH2"/>
<dbReference type="GO" id="GO:0000978">
    <property type="term" value="F:RNA polymerase II cis-regulatory region sequence-specific DNA binding"/>
    <property type="evidence" value="ECO:0007669"/>
    <property type="project" value="TreeGrafter"/>
</dbReference>
<proteinExistence type="predicted"/>
<feature type="region of interest" description="Disordered" evidence="8">
    <location>
        <begin position="120"/>
        <end position="139"/>
    </location>
</feature>
<evidence type="ECO:0000256" key="6">
    <source>
        <dbReference type="PROSITE-ProRule" id="PRU00108"/>
    </source>
</evidence>
<dbReference type="GO" id="GO:0005634">
    <property type="term" value="C:nucleus"/>
    <property type="evidence" value="ECO:0007669"/>
    <property type="project" value="UniProtKB-SubCell"/>
</dbReference>
<keyword evidence="11" id="KW-1185">Reference proteome</keyword>
<dbReference type="EnsemblMetazoa" id="AFAF007403-RA">
    <property type="protein sequence ID" value="AFAF007403-PA"/>
    <property type="gene ID" value="AFAF007403"/>
</dbReference>
<evidence type="ECO:0000256" key="1">
    <source>
        <dbReference type="ARBA" id="ARBA00004123"/>
    </source>
</evidence>
<reference evidence="10" key="2">
    <citation type="submission" date="2020-05" db="UniProtKB">
        <authorList>
            <consortium name="EnsemblMetazoa"/>
        </authorList>
    </citation>
    <scope>IDENTIFICATION</scope>
    <source>
        <strain evidence="10">FAR1</strain>
    </source>
</reference>
<feature type="compositionally biased region" description="Basic and acidic residues" evidence="8">
    <location>
        <begin position="54"/>
        <end position="69"/>
    </location>
</feature>
<dbReference type="Pfam" id="PF00046">
    <property type="entry name" value="Homeodomain"/>
    <property type="match status" value="1"/>
</dbReference>
<dbReference type="GO" id="GO:0030154">
    <property type="term" value="P:cell differentiation"/>
    <property type="evidence" value="ECO:0007669"/>
    <property type="project" value="TreeGrafter"/>
</dbReference>
<comment type="subcellular location">
    <subcellularLocation>
        <location evidence="1 6 7">Nucleus</location>
    </subcellularLocation>
</comment>
<dbReference type="InterPro" id="IPR017970">
    <property type="entry name" value="Homeobox_CS"/>
</dbReference>
<evidence type="ECO:0000259" key="9">
    <source>
        <dbReference type="PROSITE" id="PS50071"/>
    </source>
</evidence>
<dbReference type="VEuPathDB" id="VectorBase:AFAF007403"/>
<evidence type="ECO:0000313" key="10">
    <source>
        <dbReference type="EnsemblMetazoa" id="AFAF007403-PA"/>
    </source>
</evidence>
<dbReference type="SUPFAM" id="SSF46689">
    <property type="entry name" value="Homeodomain-like"/>
    <property type="match status" value="1"/>
</dbReference>
<feature type="region of interest" description="Disordered" evidence="8">
    <location>
        <begin position="211"/>
        <end position="254"/>
    </location>
</feature>
<accession>A0A182QCH2</accession>